<evidence type="ECO:0000256" key="2">
    <source>
        <dbReference type="SAM" id="Phobius"/>
    </source>
</evidence>
<dbReference type="PANTHER" id="PTHR43689:SF8">
    <property type="entry name" value="ALPHA_BETA-HYDROLASES SUPERFAMILY PROTEIN"/>
    <property type="match status" value="1"/>
</dbReference>
<evidence type="ECO:0000313" key="5">
    <source>
        <dbReference type="Proteomes" id="UP000027002"/>
    </source>
</evidence>
<dbReference type="Pfam" id="PF12146">
    <property type="entry name" value="Hydrolase_4"/>
    <property type="match status" value="1"/>
</dbReference>
<dbReference type="PRINTS" id="PR00111">
    <property type="entry name" value="ABHYDROLASE"/>
</dbReference>
<feature type="domain" description="Serine aminopeptidase S33" evidence="3">
    <location>
        <begin position="96"/>
        <end position="214"/>
    </location>
</feature>
<dbReference type="EMBL" id="CP072755">
    <property type="protein sequence ID" value="QUC19674.1"/>
    <property type="molecule type" value="Genomic_DNA"/>
</dbReference>
<dbReference type="GeneID" id="66064693"/>
<dbReference type="KEGG" id="uvi:66064693"/>
<reference evidence="4" key="1">
    <citation type="submission" date="2020-03" db="EMBL/GenBank/DDBJ databases">
        <title>A mixture of massive structural variations and highly conserved coding sequences in Ustilaginoidea virens genome.</title>
        <authorList>
            <person name="Zhang K."/>
            <person name="Zhao Z."/>
            <person name="Zhang Z."/>
            <person name="Li Y."/>
            <person name="Hsiang T."/>
            <person name="Sun W."/>
        </authorList>
    </citation>
    <scope>NUCLEOTIDE SEQUENCE</scope>
    <source>
        <strain evidence="4">UV-8b</strain>
    </source>
</reference>
<feature type="transmembrane region" description="Helical" evidence="2">
    <location>
        <begin position="192"/>
        <end position="217"/>
    </location>
</feature>
<dbReference type="RefSeq" id="XP_042997347.1">
    <property type="nucleotide sequence ID" value="XM_043141413.1"/>
</dbReference>
<dbReference type="SUPFAM" id="SSF53474">
    <property type="entry name" value="alpha/beta-Hydrolases"/>
    <property type="match status" value="1"/>
</dbReference>
<gene>
    <name evidence="4" type="ORF">UV8b_03915</name>
</gene>
<dbReference type="Proteomes" id="UP000027002">
    <property type="component" value="Chromosome 3"/>
</dbReference>
<dbReference type="Gene3D" id="3.40.50.1820">
    <property type="entry name" value="alpha/beta hydrolase"/>
    <property type="match status" value="1"/>
</dbReference>
<evidence type="ECO:0000313" key="4">
    <source>
        <dbReference type="EMBL" id="QUC19674.1"/>
    </source>
</evidence>
<dbReference type="InterPro" id="IPR022742">
    <property type="entry name" value="Hydrolase_4"/>
</dbReference>
<keyword evidence="2" id="KW-0812">Transmembrane</keyword>
<sequence length="413" mass="43920">MEQTGLFHWPALPHPALVATTTAVATASLLLLAKLTLWPRNRPVLQSPLKTVIPRTPKTELDQLAYLPDTFPGARDVDTPYGSIRVYEFGPPAGDKVLLVHGISTSCIALGRIAHALVARGCRVMLFDLFGRGFSDGVGDLPHDARLYTSQLLLVLASSPLAWTGAAGFRLVGYSLGGAVVVPFANAFPHMVSSLVLLAPAGLIDAAAFGAVSRFVFSSGLVPERILAVLTGRRLQRPLASSVAARARAAVALAAAEAKAEAAPGTDTDTDTRTDTDTDTGSGSAGPPPLEARVSDYVRWMVRHHDGFVPAFMSCVRHAPLTGQHRQWRGLATRPPGTTAVILARADELIRADEYAHGLELAGGAGRVFWRVVPGGHDFVMTHVDDVMRQLDEFWGPGRRAGAAVNAPGRVHL</sequence>
<evidence type="ECO:0000256" key="1">
    <source>
        <dbReference type="SAM" id="MobiDB-lite"/>
    </source>
</evidence>
<feature type="region of interest" description="Disordered" evidence="1">
    <location>
        <begin position="261"/>
        <end position="290"/>
    </location>
</feature>
<dbReference type="OrthoDB" id="408373at2759"/>
<keyword evidence="5" id="KW-1185">Reference proteome</keyword>
<name>A0A8E5HQH3_USTVR</name>
<feature type="transmembrane region" description="Helical" evidence="2">
    <location>
        <begin position="12"/>
        <end position="33"/>
    </location>
</feature>
<keyword evidence="2" id="KW-1133">Transmembrane helix</keyword>
<dbReference type="InterPro" id="IPR029058">
    <property type="entry name" value="AB_hydrolase_fold"/>
</dbReference>
<dbReference type="PANTHER" id="PTHR43689">
    <property type="entry name" value="HYDROLASE"/>
    <property type="match status" value="1"/>
</dbReference>
<keyword evidence="2" id="KW-0472">Membrane</keyword>
<dbReference type="AlphaFoldDB" id="A0A8E5HQH3"/>
<protein>
    <recommendedName>
        <fullName evidence="3">Serine aminopeptidase S33 domain-containing protein</fullName>
    </recommendedName>
</protein>
<organism evidence="4 5">
    <name type="scientific">Ustilaginoidea virens</name>
    <name type="common">Rice false smut fungus</name>
    <name type="synonym">Villosiclava virens</name>
    <dbReference type="NCBI Taxonomy" id="1159556"/>
    <lineage>
        <taxon>Eukaryota</taxon>
        <taxon>Fungi</taxon>
        <taxon>Dikarya</taxon>
        <taxon>Ascomycota</taxon>
        <taxon>Pezizomycotina</taxon>
        <taxon>Sordariomycetes</taxon>
        <taxon>Hypocreomycetidae</taxon>
        <taxon>Hypocreales</taxon>
        <taxon>Clavicipitaceae</taxon>
        <taxon>Ustilaginoidea</taxon>
    </lineage>
</organism>
<accession>A0A8E5HQH3</accession>
<proteinExistence type="predicted"/>
<evidence type="ECO:0000259" key="3">
    <source>
        <dbReference type="Pfam" id="PF12146"/>
    </source>
</evidence>
<dbReference type="InterPro" id="IPR000073">
    <property type="entry name" value="AB_hydrolase_1"/>
</dbReference>